<gene>
    <name evidence="1" type="ORF">UH38_24385</name>
</gene>
<dbReference type="OrthoDB" id="9799824at2"/>
<dbReference type="AlphaFoldDB" id="A0A0D8ZLP3"/>
<keyword evidence="2" id="KW-1185">Reference proteome</keyword>
<feature type="non-terminal residue" evidence="1">
    <location>
        <position position="1"/>
    </location>
</feature>
<dbReference type="Proteomes" id="UP000032452">
    <property type="component" value="Unassembled WGS sequence"/>
</dbReference>
<name>A0A0D8ZLP3_9CYAN</name>
<sequence>LEEAEDLAFAYLTAGIVPEKNFNDALHVAITTIHEFDVLLSWNFRHLANINKEARFMEINRSKGYLKSFKITTPYEVSA</sequence>
<accession>A0A0D8ZLP3</accession>
<evidence type="ECO:0000313" key="1">
    <source>
        <dbReference type="EMBL" id="KJH69344.1"/>
    </source>
</evidence>
<protein>
    <recommendedName>
        <fullName evidence="3">PIN domain-containing protein</fullName>
    </recommendedName>
</protein>
<dbReference type="EMBL" id="JYON01000052">
    <property type="protein sequence ID" value="KJH69344.1"/>
    <property type="molecule type" value="Genomic_DNA"/>
</dbReference>
<proteinExistence type="predicted"/>
<organism evidence="1 2">
    <name type="scientific">Aliterella atlantica CENA595</name>
    <dbReference type="NCBI Taxonomy" id="1618023"/>
    <lineage>
        <taxon>Bacteria</taxon>
        <taxon>Bacillati</taxon>
        <taxon>Cyanobacteriota</taxon>
        <taxon>Cyanophyceae</taxon>
        <taxon>Chroococcidiopsidales</taxon>
        <taxon>Aliterellaceae</taxon>
        <taxon>Aliterella</taxon>
    </lineage>
</organism>
<reference evidence="1 2" key="1">
    <citation type="submission" date="2015-02" db="EMBL/GenBank/DDBJ databases">
        <title>Draft genome of a novel marine cyanobacterium (Chroococcales) isolated from South Atlantic Ocean.</title>
        <authorList>
            <person name="Rigonato J."/>
            <person name="Alvarenga D.O."/>
            <person name="Branco L.H."/>
            <person name="Varani A.M."/>
            <person name="Brandini F.P."/>
            <person name="Fiore M.F."/>
        </authorList>
    </citation>
    <scope>NUCLEOTIDE SEQUENCE [LARGE SCALE GENOMIC DNA]</scope>
    <source>
        <strain evidence="1 2">CENA595</strain>
    </source>
</reference>
<comment type="caution">
    <text evidence="1">The sequence shown here is derived from an EMBL/GenBank/DDBJ whole genome shotgun (WGS) entry which is preliminary data.</text>
</comment>
<evidence type="ECO:0000313" key="2">
    <source>
        <dbReference type="Proteomes" id="UP000032452"/>
    </source>
</evidence>
<evidence type="ECO:0008006" key="3">
    <source>
        <dbReference type="Google" id="ProtNLM"/>
    </source>
</evidence>
<dbReference type="STRING" id="1618023.UH38_24385"/>